<dbReference type="PANTHER" id="PTHR44858">
    <property type="entry name" value="TETRATRICOPEPTIDE REPEAT PROTEIN 6"/>
    <property type="match status" value="1"/>
</dbReference>
<accession>C3J9D1</accession>
<feature type="chain" id="PRO_5002926255" evidence="4">
    <location>
        <begin position="20"/>
        <end position="583"/>
    </location>
</feature>
<comment type="caution">
    <text evidence="5">The sequence shown here is derived from an EMBL/GenBank/DDBJ whole genome shotgun (WGS) entry which is preliminary data.</text>
</comment>
<evidence type="ECO:0000256" key="3">
    <source>
        <dbReference type="PROSITE-ProRule" id="PRU00339"/>
    </source>
</evidence>
<evidence type="ECO:0000313" key="6">
    <source>
        <dbReference type="Proteomes" id="UP000004295"/>
    </source>
</evidence>
<keyword evidence="1" id="KW-0677">Repeat</keyword>
<sequence length="583" mass="65892">MKYLYTLLLLLCSLGAASAQEVSTQKALSDRLFAEGASSLLSEKPLLAYYQILASYQLDPSGASAFALGNLLRPISVEQATEWYHKAFEADPSHDEYAFQYGYTLASKGETDELLRMLDRHIKLSPSDSRNQLLALGVLLEERQYDQVSQRLPALLEASRGTPYYAHALQVAQRVAFETHDTEAMNRYLDVALEYNGNSLNELTSLLFNVKQNLSAEVAYNLLQKIPQSQRASGSISYAEASILLDLNRYPEVFSVLQRIWKADGMTPEFSQEALHAFLSEFVSKDLDLAPFLPIYKEFLAAYPTNFDAQLDLQSLLYMLDKHSERHVQLVRMTELFPTGHPELWNGLFQDLLSRGAYDELYKYFPQALKQYPHEGSLFLFKSLAEETSGDLELAKRTALQGIAQADTTQTEVLSDLYGQVGDLCVAQHKNQDAIAAYEESIKLNEKNATALNNYAYFLLGLEQPALIEKAVRLASKAVALHPNDFRLLDTYGFALFLQRDYLQAEIYLRQAIERAEAAQKEEPSSVSIASLAEYYYHYAKVQEEVGNLQTSLLFLQKVKQLISTDEIDLAIEEIKRRMESSK</sequence>
<protein>
    <submittedName>
        <fullName evidence="5">Tetratricopeptide repeat protein</fullName>
    </submittedName>
</protein>
<evidence type="ECO:0000256" key="4">
    <source>
        <dbReference type="SAM" id="SignalP"/>
    </source>
</evidence>
<dbReference type="GeneID" id="93366423"/>
<dbReference type="RefSeq" id="WP_004332930.1">
    <property type="nucleotide sequence ID" value="NZ_ACNN01000012.1"/>
</dbReference>
<organism evidence="5 6">
    <name type="scientific">Porphyromonas endodontalis (strain ATCC 35406 / DSM 24491 / JCM 8526 / CCUG 16442 / BCRC 14492 / NCTC 13058 / HG 370)</name>
    <name type="common">Bacteroides endodontalis</name>
    <dbReference type="NCBI Taxonomy" id="553175"/>
    <lineage>
        <taxon>Bacteria</taxon>
        <taxon>Pseudomonadati</taxon>
        <taxon>Bacteroidota</taxon>
        <taxon>Bacteroidia</taxon>
        <taxon>Bacteroidales</taxon>
        <taxon>Porphyromonadaceae</taxon>
        <taxon>Porphyromonas</taxon>
    </lineage>
</organism>
<keyword evidence="6" id="KW-1185">Reference proteome</keyword>
<keyword evidence="2 3" id="KW-0802">TPR repeat</keyword>
<keyword evidence="4" id="KW-0732">Signal</keyword>
<dbReference type="STRING" id="553175.POREN0001_1074"/>
<feature type="repeat" description="TPR" evidence="3">
    <location>
        <begin position="415"/>
        <end position="448"/>
    </location>
</feature>
<evidence type="ECO:0000256" key="1">
    <source>
        <dbReference type="ARBA" id="ARBA00022737"/>
    </source>
</evidence>
<dbReference type="EMBL" id="ACNN01000012">
    <property type="protein sequence ID" value="EEN83288.1"/>
    <property type="molecule type" value="Genomic_DNA"/>
</dbReference>
<evidence type="ECO:0000313" key="5">
    <source>
        <dbReference type="EMBL" id="EEN83288.1"/>
    </source>
</evidence>
<evidence type="ECO:0000256" key="2">
    <source>
        <dbReference type="ARBA" id="ARBA00022803"/>
    </source>
</evidence>
<dbReference type="SMART" id="SM00028">
    <property type="entry name" value="TPR"/>
    <property type="match status" value="3"/>
</dbReference>
<dbReference type="Proteomes" id="UP000004295">
    <property type="component" value="Unassembled WGS sequence"/>
</dbReference>
<dbReference type="SUPFAM" id="SSF48452">
    <property type="entry name" value="TPR-like"/>
    <property type="match status" value="2"/>
</dbReference>
<feature type="signal peptide" evidence="4">
    <location>
        <begin position="1"/>
        <end position="19"/>
    </location>
</feature>
<name>C3J9D1_POREA</name>
<reference evidence="5 6" key="1">
    <citation type="submission" date="2009-04" db="EMBL/GenBank/DDBJ databases">
        <authorList>
            <person name="Sebastian Y."/>
            <person name="Madupu R."/>
            <person name="Durkin A.S."/>
            <person name="Torralba M."/>
            <person name="Methe B."/>
            <person name="Sutton G.G."/>
            <person name="Strausberg R.L."/>
            <person name="Nelson K.E."/>
        </authorList>
    </citation>
    <scope>NUCLEOTIDE SEQUENCE [LARGE SCALE GENOMIC DNA]</scope>
    <source>
        <strain evidence="6">ATCC 35406 / BCRC 14492 / JCM 8526 / NCTC 13058 / HG 370</strain>
    </source>
</reference>
<dbReference type="InterPro" id="IPR011990">
    <property type="entry name" value="TPR-like_helical_dom_sf"/>
</dbReference>
<dbReference type="PANTHER" id="PTHR44858:SF1">
    <property type="entry name" value="UDP-N-ACETYLGLUCOSAMINE--PEPTIDE N-ACETYLGLUCOSAMINYLTRANSFERASE SPINDLY-RELATED"/>
    <property type="match status" value="1"/>
</dbReference>
<gene>
    <name evidence="5" type="ORF">POREN0001_1074</name>
</gene>
<dbReference type="PROSITE" id="PS50005">
    <property type="entry name" value="TPR"/>
    <property type="match status" value="1"/>
</dbReference>
<dbReference type="eggNOG" id="COG0457">
    <property type="taxonomic scope" value="Bacteria"/>
</dbReference>
<dbReference type="AlphaFoldDB" id="C3J9D1"/>
<dbReference type="InterPro" id="IPR050498">
    <property type="entry name" value="Ycf3"/>
</dbReference>
<dbReference type="InterPro" id="IPR019734">
    <property type="entry name" value="TPR_rpt"/>
</dbReference>
<proteinExistence type="predicted"/>
<dbReference type="Gene3D" id="1.25.40.10">
    <property type="entry name" value="Tetratricopeptide repeat domain"/>
    <property type="match status" value="2"/>
</dbReference>